<name>A0A9P6FCV2_9FUNG</name>
<dbReference type="Proteomes" id="UP000723463">
    <property type="component" value="Unassembled WGS sequence"/>
</dbReference>
<dbReference type="AlphaFoldDB" id="A0A9P6FCV2"/>
<protein>
    <submittedName>
        <fullName evidence="2">Uncharacterized protein</fullName>
    </submittedName>
</protein>
<evidence type="ECO:0000313" key="2">
    <source>
        <dbReference type="EMBL" id="KAF9547234.1"/>
    </source>
</evidence>
<comment type="caution">
    <text evidence="2">The sequence shown here is derived from an EMBL/GenBank/DDBJ whole genome shotgun (WGS) entry which is preliminary data.</text>
</comment>
<sequence>MTIFQQSTSIPHIESDIPSLHAPRVNTVQCIKKLEKVEERLSEFYNGDKNLSKKHDWDKTRIKQADYTPLPTPAPQESSLGRFKSTGRLTSLHSSFLSRCFSTTNVDTGSNSASMDTTSSSSALPEVAKDCLLYTDGVGLDEET</sequence>
<keyword evidence="3" id="KW-1185">Reference proteome</keyword>
<gene>
    <name evidence="2" type="ORF">EC957_008745</name>
</gene>
<feature type="region of interest" description="Disordered" evidence="1">
    <location>
        <begin position="62"/>
        <end position="82"/>
    </location>
</feature>
<reference evidence="2" key="1">
    <citation type="journal article" date="2020" name="Fungal Divers.">
        <title>Resolving the Mortierellaceae phylogeny through synthesis of multi-gene phylogenetics and phylogenomics.</title>
        <authorList>
            <person name="Vandepol N."/>
            <person name="Liber J."/>
            <person name="Desiro A."/>
            <person name="Na H."/>
            <person name="Kennedy M."/>
            <person name="Barry K."/>
            <person name="Grigoriev I.V."/>
            <person name="Miller A.N."/>
            <person name="O'Donnell K."/>
            <person name="Stajich J.E."/>
            <person name="Bonito G."/>
        </authorList>
    </citation>
    <scope>NUCLEOTIDE SEQUENCE</scope>
    <source>
        <strain evidence="2">NRRL 2591</strain>
    </source>
</reference>
<evidence type="ECO:0000256" key="1">
    <source>
        <dbReference type="SAM" id="MobiDB-lite"/>
    </source>
</evidence>
<accession>A0A9P6FCV2</accession>
<proteinExistence type="predicted"/>
<organism evidence="2 3">
    <name type="scientific">Mortierella hygrophila</name>
    <dbReference type="NCBI Taxonomy" id="979708"/>
    <lineage>
        <taxon>Eukaryota</taxon>
        <taxon>Fungi</taxon>
        <taxon>Fungi incertae sedis</taxon>
        <taxon>Mucoromycota</taxon>
        <taxon>Mortierellomycotina</taxon>
        <taxon>Mortierellomycetes</taxon>
        <taxon>Mortierellales</taxon>
        <taxon>Mortierellaceae</taxon>
        <taxon>Mortierella</taxon>
    </lineage>
</organism>
<dbReference type="EMBL" id="JAAAXW010000045">
    <property type="protein sequence ID" value="KAF9547234.1"/>
    <property type="molecule type" value="Genomic_DNA"/>
</dbReference>
<evidence type="ECO:0000313" key="3">
    <source>
        <dbReference type="Proteomes" id="UP000723463"/>
    </source>
</evidence>